<dbReference type="AlphaFoldDB" id="A0AAX2D674"/>
<accession>A0AAX2D674</accession>
<sequence length="39" mass="4250">MVDAKRKTIADSMGGVLLPFPLRREPVLSQPATGEPQRS</sequence>
<evidence type="ECO:0000313" key="1">
    <source>
        <dbReference type="EMBL" id="SDU12545.1"/>
    </source>
</evidence>
<evidence type="ECO:0000313" key="2">
    <source>
        <dbReference type="Proteomes" id="UP000183772"/>
    </source>
</evidence>
<organism evidence="1 2">
    <name type="scientific">Pseudomonas mediterranea</name>
    <dbReference type="NCBI Taxonomy" id="183795"/>
    <lineage>
        <taxon>Bacteria</taxon>
        <taxon>Pseudomonadati</taxon>
        <taxon>Pseudomonadota</taxon>
        <taxon>Gammaproteobacteria</taxon>
        <taxon>Pseudomonadales</taxon>
        <taxon>Pseudomonadaceae</taxon>
        <taxon>Pseudomonas</taxon>
    </lineage>
</organism>
<protein>
    <submittedName>
        <fullName evidence="1">Uncharacterized protein</fullName>
    </submittedName>
</protein>
<dbReference type="Proteomes" id="UP000183772">
    <property type="component" value="Chromosome I"/>
</dbReference>
<gene>
    <name evidence="1" type="ORF">SAMN05216476_0542</name>
</gene>
<reference evidence="1 2" key="1">
    <citation type="submission" date="2016-10" db="EMBL/GenBank/DDBJ databases">
        <authorList>
            <person name="Varghese N."/>
            <person name="Submissions S."/>
        </authorList>
    </citation>
    <scope>NUCLEOTIDE SEQUENCE [LARGE SCALE GENOMIC DNA]</scope>
    <source>
        <strain evidence="1 2">DSM 16733</strain>
    </source>
</reference>
<keyword evidence="2" id="KW-1185">Reference proteome</keyword>
<dbReference type="EMBL" id="LT629790">
    <property type="protein sequence ID" value="SDU12545.1"/>
    <property type="molecule type" value="Genomic_DNA"/>
</dbReference>
<proteinExistence type="predicted"/>
<name>A0AAX2D674_9PSED</name>